<reference evidence="17 18" key="1">
    <citation type="journal article" date="2022" name="Front. Cell. Infect. Microbiol.">
        <title>The Genomes of Two Strains of Taenia crassiceps the Animal Model for the Study of Human Cysticercosis.</title>
        <authorList>
            <person name="Bobes R.J."/>
            <person name="Estrada K."/>
            <person name="Rios-Valencia D.G."/>
            <person name="Calderon-Gallegos A."/>
            <person name="de la Torre P."/>
            <person name="Carrero J.C."/>
            <person name="Sanchez-Flores A."/>
            <person name="Laclette J.P."/>
        </authorList>
    </citation>
    <scope>NUCLEOTIDE SEQUENCE [LARGE SCALE GENOMIC DNA]</scope>
    <source>
        <strain evidence="17">WFUcys</strain>
    </source>
</reference>
<dbReference type="PROSITE" id="PS51258">
    <property type="entry name" value="MHD1"/>
    <property type="match status" value="1"/>
</dbReference>
<feature type="domain" description="MHD1" evidence="16">
    <location>
        <begin position="1165"/>
        <end position="1359"/>
    </location>
</feature>
<dbReference type="PROSITE" id="PS50003">
    <property type="entry name" value="PH_DOMAIN"/>
    <property type="match status" value="1"/>
</dbReference>
<dbReference type="PANTHER" id="PTHR12166:SF8">
    <property type="entry name" value="CALCIUM-DEPENDENT SECRETION ACTIVATOR"/>
    <property type="match status" value="1"/>
</dbReference>
<keyword evidence="18" id="KW-1185">Reference proteome</keyword>
<keyword evidence="5" id="KW-0106">Calcium</keyword>
<keyword evidence="10" id="KW-0968">Cytoplasmic vesicle</keyword>
<comment type="subcellular location">
    <subcellularLocation>
        <location evidence="1">Cytoplasmic vesicle membrane</location>
    </subcellularLocation>
    <subcellularLocation>
        <location evidence="11">Synapse</location>
    </subcellularLocation>
</comment>
<evidence type="ECO:0000256" key="11">
    <source>
        <dbReference type="ARBA" id="ARBA00034103"/>
    </source>
</evidence>
<dbReference type="InterPro" id="IPR010439">
    <property type="entry name" value="MUN_dom"/>
</dbReference>
<dbReference type="PROSITE" id="PS50004">
    <property type="entry name" value="C2"/>
    <property type="match status" value="1"/>
</dbReference>
<evidence type="ECO:0000313" key="18">
    <source>
        <dbReference type="Proteomes" id="UP001651158"/>
    </source>
</evidence>
<keyword evidence="4" id="KW-0479">Metal-binding</keyword>
<keyword evidence="12" id="KW-0175">Coiled coil</keyword>
<sequence length="1607" mass="178883">MVGRHITAEVQKVPWLKVEPGGHAIRQNCLEHRHDCRMLASSSSDDELDDRQQPPSSASTSHVTGGVGRGHRGVGSRPAPGAHSTTSGQITRKPQSPLQLQQQCQPNGARCSQIRHQIFSSTSSRSSVRSNDACDNTKHRHRSRVAAPSWYRLFYSQWENRRSLGFQNLSHFVSCHLLPTACTHKVYDIPNKALVIGGQLFLPKVTPHVGCVITYHKEKSGNNLIQKQYTTDAEGEMCGGDGGRASSSSSTSLNNFNLPAEDRHDGMKQAINSVPSAVSLPGATHGLTSGAGSGDSPSPSTTSFPLNRRKCGTQRPTRASAPPNSEPSANQEVSEKEKEELDRETRLEIYVYVVRCIAYPFYSKVPTDPVKRYLKVTKTQLTALKGRFQAYLNGELDIVGDEAFTNAVQSYYDIFLCSDRILTMVKGGGCSMHDFREVFRINIECRIQCLPDIEGLDKSNISSAWMVKFDQICRGGAGPSAAVQRLQVPQPEVFMSKEQLYDMFQSILGVKKYEHQILFNALQLDNADEQAAQVRRELDGQLAAIEEMAKNRTIPRLMLKCMDSLYTEELRGMVNELMIRLESVPVTKGGGSFQKFKKHGRNQSLGSSLRDHSTEESPELNLSKVDTQLNFTLEIIVVQVKNLKHLPPTKMVYCTMEVEGGDRLQTDLAEAGKAHWGTQGDFTTSHPLPQVKVKLYAEASGLLSLESGKELGRVVLNPTCTGSRAPEWYKMQTARNCPDDLRIQLTVRMEKPNNLKYCGYCYAIGRNAFKKWRKRYICLIQVSQYTFIMASYKERKSEPLEIMPLDGYTVDYCEPQADLVQLGGGAYFFNLVKEGDSMYFTTKDANERQLWVQAIYRATGQTHKPVPPPIHSTTPSTEAGAASTAATAAAASAKGSKGVVDRARKHGMEKFVSMESWRRSHGELFPLLQSRCLEFRMQDQFVSLGWFSPSQMFVLDEYCARYGVRGCHRHLCYLSDLLNRAERGVMVDPALVHYSYAFCSRHIIGNAQDSSVRTVLVEEWEMFSNIRVRLSALLEKQITEFRYYFPFGRPEGALKQTLGLLERVLMKDDGVPASTEEVRGFIRNCLQQAALVNYSRVSEYASIESGQDTAGDPPNPVKSISDLIHLAELCIEVLRQNEEHHAESFAWFSDLLTEHAELFWSLFAADMVIVMEKIPPDCWDAFPLFQVLNDYLVTEECLKEGKFHQQIREMFAPMVIRYVDLMEASIIQCIRGVPLVEGGGNGMHSMMNGAEYSGGGLASALGSVGSSIASAAVNAANAAAVGSGNLVSAAVNAASGGGSASGGVGAVIPVSSEELIWKLEALQTFIRELHWTDTVFAEHLDNRLKMMAADMIDAAANRNLECFDAWLKRSSKGADFILPNECCNMINTVAALKANILKLCTKETQGEDMHEYQNQTEANLEKIQRRMAYILNEKLGQVLEATLAKLARYDSNTFLSSVLSLTKPTDEVGKAYVEFMRVNLEQLRQKLSDEVYVLSAMEAWYMSQTRMINEWLNERKNHSLHPYQFTCLSTIMKKMYSDFELQGISPDALDTMMYKNISQRLQVEEATIAVQSNSNASPTRSILGTITGGISGLSSSIHKPSFLSRIG</sequence>
<dbReference type="InterPro" id="IPR001849">
    <property type="entry name" value="PH_domain"/>
</dbReference>
<feature type="compositionally biased region" description="Low complexity" evidence="13">
    <location>
        <begin position="94"/>
        <end position="106"/>
    </location>
</feature>
<feature type="domain" description="C2" evidence="15">
    <location>
        <begin position="614"/>
        <end position="729"/>
    </location>
</feature>
<evidence type="ECO:0000256" key="13">
    <source>
        <dbReference type="SAM" id="MobiDB-lite"/>
    </source>
</evidence>
<dbReference type="EMBL" id="JAKROA010000003">
    <property type="protein sequence ID" value="KAL5109327.1"/>
    <property type="molecule type" value="Genomic_DNA"/>
</dbReference>
<feature type="region of interest" description="Disordered" evidence="13">
    <location>
        <begin position="277"/>
        <end position="340"/>
    </location>
</feature>
<dbReference type="InterPro" id="IPR057457">
    <property type="entry name" value="CAPS_C2"/>
</dbReference>
<keyword evidence="8" id="KW-0446">Lipid-binding</keyword>
<evidence type="ECO:0000256" key="6">
    <source>
        <dbReference type="ARBA" id="ARBA00022927"/>
    </source>
</evidence>
<evidence type="ECO:0000259" key="14">
    <source>
        <dbReference type="PROSITE" id="PS50003"/>
    </source>
</evidence>
<evidence type="ECO:0000256" key="5">
    <source>
        <dbReference type="ARBA" id="ARBA00022837"/>
    </source>
</evidence>
<evidence type="ECO:0000256" key="8">
    <source>
        <dbReference type="ARBA" id="ARBA00023121"/>
    </source>
</evidence>
<feature type="compositionally biased region" description="Polar residues" evidence="13">
    <location>
        <begin position="83"/>
        <end position="93"/>
    </location>
</feature>
<keyword evidence="9" id="KW-0472">Membrane</keyword>
<dbReference type="Pfam" id="PF06292">
    <property type="entry name" value="MUN"/>
    <property type="match status" value="1"/>
</dbReference>
<feature type="region of interest" description="Disordered" evidence="13">
    <location>
        <begin position="40"/>
        <end position="106"/>
    </location>
</feature>
<evidence type="ECO:0000256" key="2">
    <source>
        <dbReference type="ARBA" id="ARBA00022448"/>
    </source>
</evidence>
<dbReference type="InterPro" id="IPR033227">
    <property type="entry name" value="CAPS"/>
</dbReference>
<dbReference type="SUPFAM" id="SSF50729">
    <property type="entry name" value="PH domain-like"/>
    <property type="match status" value="1"/>
</dbReference>
<feature type="compositionally biased region" description="Polar residues" evidence="13">
    <location>
        <begin position="314"/>
        <end position="332"/>
    </location>
</feature>
<dbReference type="InterPro" id="IPR014770">
    <property type="entry name" value="Munc13_1"/>
</dbReference>
<evidence type="ECO:0000256" key="3">
    <source>
        <dbReference type="ARBA" id="ARBA00022483"/>
    </source>
</evidence>
<comment type="caution">
    <text evidence="17">The sequence shown here is derived from an EMBL/GenBank/DDBJ whole genome shotgun (WGS) entry which is preliminary data.</text>
</comment>
<feature type="region of interest" description="Disordered" evidence="13">
    <location>
        <begin position="592"/>
        <end position="620"/>
    </location>
</feature>
<keyword evidence="2" id="KW-0813">Transport</keyword>
<keyword evidence="3" id="KW-0268">Exocytosis</keyword>
<dbReference type="CDD" id="cd01234">
    <property type="entry name" value="PH_CADPS"/>
    <property type="match status" value="1"/>
</dbReference>
<dbReference type="Pfam" id="PF25341">
    <property type="entry name" value="C2_CAPS"/>
    <property type="match status" value="1"/>
</dbReference>
<organism evidence="17 18">
    <name type="scientific">Taenia crassiceps</name>
    <dbReference type="NCBI Taxonomy" id="6207"/>
    <lineage>
        <taxon>Eukaryota</taxon>
        <taxon>Metazoa</taxon>
        <taxon>Spiralia</taxon>
        <taxon>Lophotrochozoa</taxon>
        <taxon>Platyhelminthes</taxon>
        <taxon>Cestoda</taxon>
        <taxon>Eucestoda</taxon>
        <taxon>Cyclophyllidea</taxon>
        <taxon>Taeniidae</taxon>
        <taxon>Taenia</taxon>
    </lineage>
</organism>
<evidence type="ECO:0000256" key="12">
    <source>
        <dbReference type="SAM" id="Coils"/>
    </source>
</evidence>
<keyword evidence="7" id="KW-0770">Synapse</keyword>
<feature type="compositionally biased region" description="Low complexity" evidence="13">
    <location>
        <begin position="288"/>
        <end position="305"/>
    </location>
</feature>
<evidence type="ECO:0000256" key="10">
    <source>
        <dbReference type="ARBA" id="ARBA00023329"/>
    </source>
</evidence>
<evidence type="ECO:0000256" key="7">
    <source>
        <dbReference type="ARBA" id="ARBA00023018"/>
    </source>
</evidence>
<name>A0ABR4QIG5_9CEST</name>
<dbReference type="PANTHER" id="PTHR12166">
    <property type="entry name" value="CALCIUM-DEPENDENT SECRETION ACTIVATOR"/>
    <property type="match status" value="1"/>
</dbReference>
<feature type="domain" description="PH" evidence="14">
    <location>
        <begin position="754"/>
        <end position="860"/>
    </location>
</feature>
<dbReference type="SMART" id="SM01145">
    <property type="entry name" value="DUF1041"/>
    <property type="match status" value="1"/>
</dbReference>
<protein>
    <submittedName>
        <fullName evidence="17">Calcium-dependent secretion activator 1</fullName>
    </submittedName>
</protein>
<dbReference type="Gene3D" id="2.30.29.30">
    <property type="entry name" value="Pleckstrin-homology domain (PH domain)/Phosphotyrosine-binding domain (PTB)"/>
    <property type="match status" value="1"/>
</dbReference>
<evidence type="ECO:0000259" key="15">
    <source>
        <dbReference type="PROSITE" id="PS50004"/>
    </source>
</evidence>
<feature type="coiled-coil region" evidence="12">
    <location>
        <begin position="524"/>
        <end position="551"/>
    </location>
</feature>
<evidence type="ECO:0000259" key="16">
    <source>
        <dbReference type="PROSITE" id="PS51258"/>
    </source>
</evidence>
<proteinExistence type="predicted"/>
<evidence type="ECO:0000256" key="9">
    <source>
        <dbReference type="ARBA" id="ARBA00023136"/>
    </source>
</evidence>
<dbReference type="InterPro" id="IPR000008">
    <property type="entry name" value="C2_dom"/>
</dbReference>
<keyword evidence="6" id="KW-0653">Protein transport</keyword>
<evidence type="ECO:0000256" key="1">
    <source>
        <dbReference type="ARBA" id="ARBA00004156"/>
    </source>
</evidence>
<feature type="region of interest" description="Disordered" evidence="13">
    <location>
        <begin position="233"/>
        <end position="261"/>
    </location>
</feature>
<accession>A0ABR4QIG5</accession>
<dbReference type="Proteomes" id="UP001651158">
    <property type="component" value="Unassembled WGS sequence"/>
</dbReference>
<dbReference type="SMART" id="SM00233">
    <property type="entry name" value="PH"/>
    <property type="match status" value="1"/>
</dbReference>
<evidence type="ECO:0000313" key="17">
    <source>
        <dbReference type="EMBL" id="KAL5109327.1"/>
    </source>
</evidence>
<gene>
    <name evidence="17" type="ORF">TcWFU_008339</name>
</gene>
<dbReference type="InterPro" id="IPR011993">
    <property type="entry name" value="PH-like_dom_sf"/>
</dbReference>
<evidence type="ECO:0000256" key="4">
    <source>
        <dbReference type="ARBA" id="ARBA00022723"/>
    </source>
</evidence>
<dbReference type="Pfam" id="PF00169">
    <property type="entry name" value="PH"/>
    <property type="match status" value="1"/>
</dbReference>